<keyword evidence="1" id="KW-0614">Plasmid</keyword>
<proteinExistence type="predicted"/>
<gene>
    <name evidence="1" type="ordered locus">Metho_2498</name>
</gene>
<dbReference type="KEGG" id="mhz:Metho_2498"/>
<dbReference type="HOGENOM" id="CLU_1187783_0_0_2"/>
<protein>
    <submittedName>
        <fullName evidence="1">Uncharacterized protein</fullName>
    </submittedName>
</protein>
<dbReference type="Proteomes" id="UP000010866">
    <property type="component" value="Plasmid pMETHO01"/>
</dbReference>
<name>L0L2I9_METHD</name>
<keyword evidence="2" id="KW-1185">Reference proteome</keyword>
<geneLocation type="plasmid" evidence="1 2">
    <name>pMETHO01</name>
</geneLocation>
<dbReference type="AlphaFoldDB" id="L0L2I9"/>
<reference evidence="2" key="1">
    <citation type="submission" date="2012-02" db="EMBL/GenBank/DDBJ databases">
        <title>Complete sequence of plasmid of Methanomethylovorans hollandica DSM 15978.</title>
        <authorList>
            <person name="Lucas S."/>
            <person name="Copeland A."/>
            <person name="Lapidus A."/>
            <person name="Glavina del Rio T."/>
            <person name="Dalin E."/>
            <person name="Tice H."/>
            <person name="Bruce D."/>
            <person name="Goodwin L."/>
            <person name="Pitluck S."/>
            <person name="Peters L."/>
            <person name="Mikhailova N."/>
            <person name="Held B."/>
            <person name="Kyrpides N."/>
            <person name="Mavromatis K."/>
            <person name="Ivanova N."/>
            <person name="Brettin T."/>
            <person name="Detter J.C."/>
            <person name="Han C."/>
            <person name="Larimer F."/>
            <person name="Land M."/>
            <person name="Hauser L."/>
            <person name="Markowitz V."/>
            <person name="Cheng J.-F."/>
            <person name="Hugenholtz P."/>
            <person name="Woyke T."/>
            <person name="Wu D."/>
            <person name="Spring S."/>
            <person name="Schroeder M."/>
            <person name="Brambilla E."/>
            <person name="Klenk H.-P."/>
            <person name="Eisen J.A."/>
        </authorList>
    </citation>
    <scope>NUCLEOTIDE SEQUENCE [LARGE SCALE GENOMIC DNA]</scope>
    <source>
        <strain evidence="2">DSM 15978 / NBRC 107637 / DMS1</strain>
        <plasmid evidence="2">Plasmid pMETHO01</plasmid>
    </source>
</reference>
<dbReference type="RefSeq" id="WP_015313770.1">
    <property type="nucleotide sequence ID" value="NC_019972.1"/>
</dbReference>
<accession>L0L2I9</accession>
<organism evidence="1 2">
    <name type="scientific">Methanomethylovorans hollandica (strain DSM 15978 / NBRC 107637 / DMS1)</name>
    <dbReference type="NCBI Taxonomy" id="867904"/>
    <lineage>
        <taxon>Archaea</taxon>
        <taxon>Methanobacteriati</taxon>
        <taxon>Methanobacteriota</taxon>
        <taxon>Stenosarchaea group</taxon>
        <taxon>Methanomicrobia</taxon>
        <taxon>Methanosarcinales</taxon>
        <taxon>Methanosarcinaceae</taxon>
        <taxon>Methanomethylovorans</taxon>
    </lineage>
</organism>
<sequence precursor="true">MTTKKSFLLILVVLLIIAPLSGCTDKNKDNVTTEEPVLNVKNNSQAFLQQLETKSVTLREVGNNSAETLNSLTSYGITRIISLRHPKTKTSGWEYDFASVKGCQKFTEKLIANPEREIGIFGTVTGKVVLLGSIPAYQFSNDVSWHYVVPIGSTVVLLSGNDLSTLYADSYRICEAIQQKLGTNETIISVDDINKQIYPSSNTQNTQNVFDKVASASINTTENIPNSFIGSFT</sequence>
<dbReference type="GeneID" id="14401460"/>
<evidence type="ECO:0000313" key="1">
    <source>
        <dbReference type="EMBL" id="AGB50638.1"/>
    </source>
</evidence>
<dbReference type="EMBL" id="CP003363">
    <property type="protein sequence ID" value="AGB50638.1"/>
    <property type="molecule type" value="Genomic_DNA"/>
</dbReference>
<evidence type="ECO:0000313" key="2">
    <source>
        <dbReference type="Proteomes" id="UP000010866"/>
    </source>
</evidence>